<protein>
    <submittedName>
        <fullName evidence="2">Alpha/beta hydrolase</fullName>
    </submittedName>
</protein>
<dbReference type="PANTHER" id="PTHR43194">
    <property type="entry name" value="HYDROLASE ALPHA/BETA FOLD FAMILY"/>
    <property type="match status" value="1"/>
</dbReference>
<dbReference type="InterPro" id="IPR029058">
    <property type="entry name" value="AB_hydrolase_fold"/>
</dbReference>
<accession>A0A385STC5</accession>
<proteinExistence type="predicted"/>
<keyword evidence="2" id="KW-0378">Hydrolase</keyword>
<gene>
    <name evidence="2" type="ORF">D4L85_22805</name>
</gene>
<reference evidence="3" key="1">
    <citation type="submission" date="2018-09" db="EMBL/GenBank/DDBJ databases">
        <title>Chryseolinea sp. KIS68-18 isolated from soil.</title>
        <authorList>
            <person name="Weon H.-Y."/>
            <person name="Kwon S.-W."/>
            <person name="Lee S.A."/>
        </authorList>
    </citation>
    <scope>NUCLEOTIDE SEQUENCE [LARGE SCALE GENOMIC DNA]</scope>
    <source>
        <strain evidence="3">KIS68-18</strain>
    </source>
</reference>
<dbReference type="SUPFAM" id="SSF53474">
    <property type="entry name" value="alpha/beta-Hydrolases"/>
    <property type="match status" value="1"/>
</dbReference>
<keyword evidence="3" id="KW-1185">Reference proteome</keyword>
<dbReference type="KEGG" id="chk:D4L85_22805"/>
<dbReference type="PANTHER" id="PTHR43194:SF2">
    <property type="entry name" value="PEROXISOMAL MEMBRANE PROTEIN LPX1"/>
    <property type="match status" value="1"/>
</dbReference>
<name>A0A385STC5_9BACT</name>
<evidence type="ECO:0000313" key="3">
    <source>
        <dbReference type="Proteomes" id="UP000266183"/>
    </source>
</evidence>
<dbReference type="InterPro" id="IPR050228">
    <property type="entry name" value="Carboxylesterase_BioH"/>
</dbReference>
<organism evidence="2 3">
    <name type="scientific">Chryseolinea soli</name>
    <dbReference type="NCBI Taxonomy" id="2321403"/>
    <lineage>
        <taxon>Bacteria</taxon>
        <taxon>Pseudomonadati</taxon>
        <taxon>Bacteroidota</taxon>
        <taxon>Cytophagia</taxon>
        <taxon>Cytophagales</taxon>
        <taxon>Fulvivirgaceae</taxon>
        <taxon>Chryseolinea</taxon>
    </lineage>
</organism>
<evidence type="ECO:0000259" key="1">
    <source>
        <dbReference type="Pfam" id="PF00561"/>
    </source>
</evidence>
<dbReference type="Proteomes" id="UP000266183">
    <property type="component" value="Chromosome"/>
</dbReference>
<dbReference type="GO" id="GO:0016787">
    <property type="term" value="F:hydrolase activity"/>
    <property type="evidence" value="ECO:0007669"/>
    <property type="project" value="UniProtKB-KW"/>
</dbReference>
<feature type="domain" description="AB hydrolase-1" evidence="1">
    <location>
        <begin position="46"/>
        <end position="286"/>
    </location>
</feature>
<dbReference type="Gene3D" id="3.40.50.1820">
    <property type="entry name" value="alpha/beta hydrolase"/>
    <property type="match status" value="1"/>
</dbReference>
<dbReference type="AlphaFoldDB" id="A0A385STC5"/>
<sequence>MKTQNTNIMKRIYSLPAIGLLLSFLLANLIANGQTHFTVNVTGKGKPMILIHGLYCTGEVWKETVAHYQDRYECHVVTLAGFGGNAPALSDHFMEDVKNDLVAYVKEKKLKKPVIMGHSMGGFLSFWTAASAPDLFEKVIAVDGLPFLSVLQSPGATGESMKPMAENMKAAMAKQTPEQIKSNQLRILASMISSSDRVAQVAEIASKADPATQAEVMYEMFTTDLRPQVAAIQSPVLLLGAWSAYKDYGATHDGSLAAYQAQVSNIKNAKVAINDTAKHFIFYDEPAWFFETVDGFLK</sequence>
<evidence type="ECO:0000313" key="2">
    <source>
        <dbReference type="EMBL" id="AYB33235.1"/>
    </source>
</evidence>
<dbReference type="EMBL" id="CP032382">
    <property type="protein sequence ID" value="AYB33235.1"/>
    <property type="molecule type" value="Genomic_DNA"/>
</dbReference>
<dbReference type="Pfam" id="PF00561">
    <property type="entry name" value="Abhydrolase_1"/>
    <property type="match status" value="1"/>
</dbReference>
<dbReference type="InterPro" id="IPR000073">
    <property type="entry name" value="AB_hydrolase_1"/>
</dbReference>